<accession>A0A5B7JPL0</accession>
<sequence>MIHKADHFLRPVIQDGVPRNPPLPLFTGGDPTCEFLKGDVERVASVMSAQVAQAVTTPVLASRFLNSLTP</sequence>
<name>A0A5B7JPL0_PORTR</name>
<dbReference type="Proteomes" id="UP000324222">
    <property type="component" value="Unassembled WGS sequence"/>
</dbReference>
<organism evidence="1 2">
    <name type="scientific">Portunus trituberculatus</name>
    <name type="common">Swimming crab</name>
    <name type="synonym">Neptunus trituberculatus</name>
    <dbReference type="NCBI Taxonomy" id="210409"/>
    <lineage>
        <taxon>Eukaryota</taxon>
        <taxon>Metazoa</taxon>
        <taxon>Ecdysozoa</taxon>
        <taxon>Arthropoda</taxon>
        <taxon>Crustacea</taxon>
        <taxon>Multicrustacea</taxon>
        <taxon>Malacostraca</taxon>
        <taxon>Eumalacostraca</taxon>
        <taxon>Eucarida</taxon>
        <taxon>Decapoda</taxon>
        <taxon>Pleocyemata</taxon>
        <taxon>Brachyura</taxon>
        <taxon>Eubrachyura</taxon>
        <taxon>Portunoidea</taxon>
        <taxon>Portunidae</taxon>
        <taxon>Portuninae</taxon>
        <taxon>Portunus</taxon>
    </lineage>
</organism>
<keyword evidence="2" id="KW-1185">Reference proteome</keyword>
<gene>
    <name evidence="1" type="ORF">E2C01_091631</name>
</gene>
<dbReference type="EMBL" id="VSRR010105757">
    <property type="protein sequence ID" value="MPC96373.1"/>
    <property type="molecule type" value="Genomic_DNA"/>
</dbReference>
<proteinExistence type="predicted"/>
<comment type="caution">
    <text evidence="1">The sequence shown here is derived from an EMBL/GenBank/DDBJ whole genome shotgun (WGS) entry which is preliminary data.</text>
</comment>
<evidence type="ECO:0000313" key="2">
    <source>
        <dbReference type="Proteomes" id="UP000324222"/>
    </source>
</evidence>
<dbReference type="AlphaFoldDB" id="A0A5B7JPL0"/>
<evidence type="ECO:0000313" key="1">
    <source>
        <dbReference type="EMBL" id="MPC96373.1"/>
    </source>
</evidence>
<reference evidence="1 2" key="1">
    <citation type="submission" date="2019-05" db="EMBL/GenBank/DDBJ databases">
        <title>Another draft genome of Portunus trituberculatus and its Hox gene families provides insights of decapod evolution.</title>
        <authorList>
            <person name="Jeong J.-H."/>
            <person name="Song I."/>
            <person name="Kim S."/>
            <person name="Choi T."/>
            <person name="Kim D."/>
            <person name="Ryu S."/>
            <person name="Kim W."/>
        </authorList>
    </citation>
    <scope>NUCLEOTIDE SEQUENCE [LARGE SCALE GENOMIC DNA]</scope>
    <source>
        <tissue evidence="1">Muscle</tissue>
    </source>
</reference>
<protein>
    <submittedName>
        <fullName evidence="1">Uncharacterized protein</fullName>
    </submittedName>
</protein>